<dbReference type="EMBL" id="JANGCN010000006">
    <property type="protein sequence ID" value="MCQ5152455.1"/>
    <property type="molecule type" value="Genomic_DNA"/>
</dbReference>
<evidence type="ECO:0000313" key="2">
    <source>
        <dbReference type="Proteomes" id="UP001206236"/>
    </source>
</evidence>
<comment type="caution">
    <text evidence="1">The sequence shown here is derived from an EMBL/GenBank/DDBJ whole genome shotgun (WGS) entry which is preliminary data.</text>
</comment>
<dbReference type="AlphaFoldDB" id="A0AAW5KGA6"/>
<dbReference type="Gene3D" id="3.40.50.11940">
    <property type="match status" value="2"/>
</dbReference>
<organism evidence="1 2">
    <name type="scientific">Ruminococcus bicirculans</name>
    <name type="common">ex Wegman et al. 2014</name>
    <dbReference type="NCBI Taxonomy" id="1160721"/>
    <lineage>
        <taxon>Bacteria</taxon>
        <taxon>Bacillati</taxon>
        <taxon>Bacillota</taxon>
        <taxon>Clostridia</taxon>
        <taxon>Eubacteriales</taxon>
        <taxon>Oscillospiraceae</taxon>
        <taxon>Ruminococcus</taxon>
    </lineage>
</organism>
<name>A0AAW5KGA6_9FIRM</name>
<dbReference type="Proteomes" id="UP001206236">
    <property type="component" value="Unassembled WGS sequence"/>
</dbReference>
<dbReference type="RefSeq" id="WP_256321699.1">
    <property type="nucleotide sequence ID" value="NZ_JANGCN010000006.1"/>
</dbReference>
<proteinExistence type="predicted"/>
<gene>
    <name evidence="1" type="primary">csn2</name>
    <name evidence="1" type="ORF">NE632_03965</name>
</gene>
<dbReference type="InterPro" id="IPR010146">
    <property type="entry name" value="CRISPR-assoc_prot_Csn2-typ"/>
</dbReference>
<accession>A0AAW5KGA6</accession>
<evidence type="ECO:0000313" key="1">
    <source>
        <dbReference type="EMBL" id="MCQ5152455.1"/>
    </source>
</evidence>
<dbReference type="NCBIfam" id="TIGR01866">
    <property type="entry name" value="cas_Csn2"/>
    <property type="match status" value="1"/>
</dbReference>
<reference evidence="1" key="1">
    <citation type="submission" date="2022-06" db="EMBL/GenBank/DDBJ databases">
        <title>Isolation of gut microbiota from human fecal samples.</title>
        <authorList>
            <person name="Pamer E.G."/>
            <person name="Barat B."/>
            <person name="Waligurski E."/>
            <person name="Medina S."/>
            <person name="Paddock L."/>
            <person name="Mostad J."/>
        </authorList>
    </citation>
    <scope>NUCLEOTIDE SEQUENCE</scope>
    <source>
        <strain evidence="1">DFI.5.57</strain>
    </source>
</reference>
<dbReference type="InterPro" id="IPR038600">
    <property type="entry name" value="Csn2_sf"/>
</dbReference>
<sequence>MTIAYPAFNLYCELEESTVLNLVIENQQIFSDVISDIYDQCSGESGRLILSENNEPLELRKRAELITQIIPFEINQRDLVNKLYAEIKNVSVNERFYQHTQKLMADIALYIYMITESADNEIGIDVPQDISGILKAFGVRFYDKKMELSEKIIEYMTAVNKFKGERVFFFVNLRSYLTDRQTELLYKDMLLRKFKVICIENNEHTHLEYSKNLIIDKDMCVI</sequence>
<dbReference type="Pfam" id="PF09711">
    <property type="entry name" value="Cas_Csn2"/>
    <property type="match status" value="1"/>
</dbReference>
<protein>
    <submittedName>
        <fullName evidence="1">Type II-A CRISPR-associated protein Csn2</fullName>
    </submittedName>
</protein>